<feature type="compositionally biased region" description="Low complexity" evidence="1">
    <location>
        <begin position="28"/>
        <end position="45"/>
    </location>
</feature>
<keyword evidence="3" id="KW-1185">Reference proteome</keyword>
<reference evidence="2" key="2">
    <citation type="submission" date="2020-11" db="EMBL/GenBank/DDBJ databases">
        <authorList>
            <person name="McCartney M.A."/>
            <person name="Auch B."/>
            <person name="Kono T."/>
            <person name="Mallez S."/>
            <person name="Becker A."/>
            <person name="Gohl D.M."/>
            <person name="Silverstein K.A.T."/>
            <person name="Koren S."/>
            <person name="Bechman K.B."/>
            <person name="Herman A."/>
            <person name="Abrahante J.E."/>
            <person name="Garbe J."/>
        </authorList>
    </citation>
    <scope>NUCLEOTIDE SEQUENCE</scope>
    <source>
        <strain evidence="2">Duluth1</strain>
        <tissue evidence="2">Whole animal</tissue>
    </source>
</reference>
<dbReference type="AlphaFoldDB" id="A0A9D4RNK0"/>
<evidence type="ECO:0000313" key="3">
    <source>
        <dbReference type="Proteomes" id="UP000828390"/>
    </source>
</evidence>
<feature type="region of interest" description="Disordered" evidence="1">
    <location>
        <begin position="1"/>
        <end position="62"/>
    </location>
</feature>
<evidence type="ECO:0000313" key="2">
    <source>
        <dbReference type="EMBL" id="KAH3873643.1"/>
    </source>
</evidence>
<evidence type="ECO:0000256" key="1">
    <source>
        <dbReference type="SAM" id="MobiDB-lite"/>
    </source>
</evidence>
<sequence>MQGVYQSQPPAVDISPAPPSLPGHVHGAGRPVSASGSSGSSTSRTHAQDFAHSRSADTGSHS</sequence>
<dbReference type="EMBL" id="JAIWYP010000002">
    <property type="protein sequence ID" value="KAH3873643.1"/>
    <property type="molecule type" value="Genomic_DNA"/>
</dbReference>
<proteinExistence type="predicted"/>
<protein>
    <submittedName>
        <fullName evidence="2">Uncharacterized protein</fullName>
    </submittedName>
</protein>
<reference evidence="2" key="1">
    <citation type="journal article" date="2019" name="bioRxiv">
        <title>The Genome of the Zebra Mussel, Dreissena polymorpha: A Resource for Invasive Species Research.</title>
        <authorList>
            <person name="McCartney M.A."/>
            <person name="Auch B."/>
            <person name="Kono T."/>
            <person name="Mallez S."/>
            <person name="Zhang Y."/>
            <person name="Obille A."/>
            <person name="Becker A."/>
            <person name="Abrahante J.E."/>
            <person name="Garbe J."/>
            <person name="Badalamenti J.P."/>
            <person name="Herman A."/>
            <person name="Mangelson H."/>
            <person name="Liachko I."/>
            <person name="Sullivan S."/>
            <person name="Sone E.D."/>
            <person name="Koren S."/>
            <person name="Silverstein K.A.T."/>
            <person name="Beckman K.B."/>
            <person name="Gohl D.M."/>
        </authorList>
    </citation>
    <scope>NUCLEOTIDE SEQUENCE</scope>
    <source>
        <strain evidence="2">Duluth1</strain>
        <tissue evidence="2">Whole animal</tissue>
    </source>
</reference>
<dbReference type="Proteomes" id="UP000828390">
    <property type="component" value="Unassembled WGS sequence"/>
</dbReference>
<comment type="caution">
    <text evidence="2">The sequence shown here is derived from an EMBL/GenBank/DDBJ whole genome shotgun (WGS) entry which is preliminary data.</text>
</comment>
<feature type="compositionally biased region" description="Basic and acidic residues" evidence="1">
    <location>
        <begin position="46"/>
        <end position="55"/>
    </location>
</feature>
<name>A0A9D4RNK0_DREPO</name>
<organism evidence="2 3">
    <name type="scientific">Dreissena polymorpha</name>
    <name type="common">Zebra mussel</name>
    <name type="synonym">Mytilus polymorpha</name>
    <dbReference type="NCBI Taxonomy" id="45954"/>
    <lineage>
        <taxon>Eukaryota</taxon>
        <taxon>Metazoa</taxon>
        <taxon>Spiralia</taxon>
        <taxon>Lophotrochozoa</taxon>
        <taxon>Mollusca</taxon>
        <taxon>Bivalvia</taxon>
        <taxon>Autobranchia</taxon>
        <taxon>Heteroconchia</taxon>
        <taxon>Euheterodonta</taxon>
        <taxon>Imparidentia</taxon>
        <taxon>Neoheterodontei</taxon>
        <taxon>Myida</taxon>
        <taxon>Dreissenoidea</taxon>
        <taxon>Dreissenidae</taxon>
        <taxon>Dreissena</taxon>
    </lineage>
</organism>
<accession>A0A9D4RNK0</accession>
<gene>
    <name evidence="2" type="ORF">DPMN_036880</name>
</gene>